<dbReference type="RefSeq" id="WP_188471652.1">
    <property type="nucleotide sequence ID" value="NZ_BMFZ01000003.1"/>
</dbReference>
<feature type="chain" id="PRO_5046499190" description="DUF1090 domain-containing protein" evidence="2">
    <location>
        <begin position="20"/>
        <end position="141"/>
    </location>
</feature>
<proteinExistence type="predicted"/>
<feature type="compositionally biased region" description="Basic and acidic residues" evidence="1">
    <location>
        <begin position="65"/>
        <end position="89"/>
    </location>
</feature>
<evidence type="ECO:0000256" key="2">
    <source>
        <dbReference type="SAM" id="SignalP"/>
    </source>
</evidence>
<comment type="caution">
    <text evidence="3">The sequence shown here is derived from an EMBL/GenBank/DDBJ whole genome shotgun (WGS) entry which is preliminary data.</text>
</comment>
<feature type="signal peptide" evidence="2">
    <location>
        <begin position="1"/>
        <end position="19"/>
    </location>
</feature>
<keyword evidence="2" id="KW-0732">Signal</keyword>
<dbReference type="Proteomes" id="UP000627464">
    <property type="component" value="Unassembled WGS sequence"/>
</dbReference>
<evidence type="ECO:0000313" key="4">
    <source>
        <dbReference type="Proteomes" id="UP000627464"/>
    </source>
</evidence>
<accession>A0ABQ1G9H3</accession>
<dbReference type="InterPro" id="IPR009468">
    <property type="entry name" value="DUF1090"/>
</dbReference>
<organism evidence="3 4">
    <name type="scientific">Hafnia psychrotolerans</name>
    <dbReference type="NCBI Taxonomy" id="1477018"/>
    <lineage>
        <taxon>Bacteria</taxon>
        <taxon>Pseudomonadati</taxon>
        <taxon>Pseudomonadota</taxon>
        <taxon>Gammaproteobacteria</taxon>
        <taxon>Enterobacterales</taxon>
        <taxon>Hafniaceae</taxon>
        <taxon>Hafnia</taxon>
    </lineage>
</organism>
<dbReference type="EMBL" id="BMFZ01000003">
    <property type="protein sequence ID" value="GGA39328.1"/>
    <property type="molecule type" value="Genomic_DNA"/>
</dbReference>
<sequence length="141" mass="16040">MKKAFLSVVLFGFVFSSYAATNSCAERKADITQKIEAAEASGNVYAERGLKRALSDVNTYCNDSQQRKRAEQQVSQKEQRLRNAEHDLQSAENELDEAKAQGRSSKIDQKRHKVEEKKFKLKAARDALQQAQNDAKRLNKY</sequence>
<keyword evidence="4" id="KW-1185">Reference proteome</keyword>
<feature type="compositionally biased region" description="Basic and acidic residues" evidence="1">
    <location>
        <begin position="96"/>
        <end position="117"/>
    </location>
</feature>
<name>A0ABQ1G9H3_9GAMM</name>
<feature type="region of interest" description="Disordered" evidence="1">
    <location>
        <begin position="63"/>
        <end position="117"/>
    </location>
</feature>
<reference evidence="4" key="1">
    <citation type="journal article" date="2019" name="Int. J. Syst. Evol. Microbiol.">
        <title>The Global Catalogue of Microorganisms (GCM) 10K type strain sequencing project: providing services to taxonomists for standard genome sequencing and annotation.</title>
        <authorList>
            <consortium name="The Broad Institute Genomics Platform"/>
            <consortium name="The Broad Institute Genome Sequencing Center for Infectious Disease"/>
            <person name="Wu L."/>
            <person name="Ma J."/>
        </authorList>
    </citation>
    <scope>NUCLEOTIDE SEQUENCE [LARGE SCALE GENOMIC DNA]</scope>
    <source>
        <strain evidence="4">CGMCC 1.12806</strain>
    </source>
</reference>
<evidence type="ECO:0000256" key="1">
    <source>
        <dbReference type="SAM" id="MobiDB-lite"/>
    </source>
</evidence>
<protein>
    <recommendedName>
        <fullName evidence="5">DUF1090 domain-containing protein</fullName>
    </recommendedName>
</protein>
<evidence type="ECO:0000313" key="3">
    <source>
        <dbReference type="EMBL" id="GGA39328.1"/>
    </source>
</evidence>
<gene>
    <name evidence="3" type="ORF">GCM10011328_12810</name>
</gene>
<dbReference type="Pfam" id="PF06476">
    <property type="entry name" value="DUF1090"/>
    <property type="match status" value="1"/>
</dbReference>
<evidence type="ECO:0008006" key="5">
    <source>
        <dbReference type="Google" id="ProtNLM"/>
    </source>
</evidence>